<proteinExistence type="predicted"/>
<dbReference type="Proteomes" id="UP001732700">
    <property type="component" value="Chromosome 4A"/>
</dbReference>
<accession>A0ACD5WBX7</accession>
<organism evidence="1 2">
    <name type="scientific">Avena sativa</name>
    <name type="common">Oat</name>
    <dbReference type="NCBI Taxonomy" id="4498"/>
    <lineage>
        <taxon>Eukaryota</taxon>
        <taxon>Viridiplantae</taxon>
        <taxon>Streptophyta</taxon>
        <taxon>Embryophyta</taxon>
        <taxon>Tracheophyta</taxon>
        <taxon>Spermatophyta</taxon>
        <taxon>Magnoliopsida</taxon>
        <taxon>Liliopsida</taxon>
        <taxon>Poales</taxon>
        <taxon>Poaceae</taxon>
        <taxon>BOP clade</taxon>
        <taxon>Pooideae</taxon>
        <taxon>Poodae</taxon>
        <taxon>Poeae</taxon>
        <taxon>Poeae Chloroplast Group 1 (Aveneae type)</taxon>
        <taxon>Aveninae</taxon>
        <taxon>Avena</taxon>
    </lineage>
</organism>
<keyword evidence="2" id="KW-1185">Reference proteome</keyword>
<evidence type="ECO:0000313" key="1">
    <source>
        <dbReference type="EnsemblPlants" id="AVESA.00010b.r2.4AG0607830.1.CDS"/>
    </source>
</evidence>
<name>A0ACD5WBX7_AVESA</name>
<reference evidence="1" key="2">
    <citation type="submission" date="2025-09" db="UniProtKB">
        <authorList>
            <consortium name="EnsemblPlants"/>
        </authorList>
    </citation>
    <scope>IDENTIFICATION</scope>
</reference>
<dbReference type="EnsemblPlants" id="AVESA.00010b.r2.4AG0607830.1">
    <property type="protein sequence ID" value="AVESA.00010b.r2.4AG0607830.1.CDS"/>
    <property type="gene ID" value="AVESA.00010b.r2.4AG0607830"/>
</dbReference>
<sequence length="176" mass="17610">MASHASRLVLLLAVAATLAGRSEAGWCICRQELPDPTLQKTLDYACGGGADCRPILQNGACFAPNSVKAHCSYAVNSYYQRNGQNPQACVFAGTATVSANDPSNNGCIYPATQSAAGSSGTGGGTIGGVDSPPALGPSSFNDSSSATSVFPAAAAATAKRAAILACFSLLALYLGA</sequence>
<evidence type="ECO:0000313" key="2">
    <source>
        <dbReference type="Proteomes" id="UP001732700"/>
    </source>
</evidence>
<protein>
    <submittedName>
        <fullName evidence="1">Uncharacterized protein</fullName>
    </submittedName>
</protein>
<reference evidence="1" key="1">
    <citation type="submission" date="2021-05" db="EMBL/GenBank/DDBJ databases">
        <authorList>
            <person name="Scholz U."/>
            <person name="Mascher M."/>
            <person name="Fiebig A."/>
        </authorList>
    </citation>
    <scope>NUCLEOTIDE SEQUENCE [LARGE SCALE GENOMIC DNA]</scope>
</reference>